<dbReference type="InterPro" id="IPR036388">
    <property type="entry name" value="WH-like_DNA-bd_sf"/>
</dbReference>
<feature type="domain" description="HTH arsR-type" evidence="4">
    <location>
        <begin position="17"/>
        <end position="114"/>
    </location>
</feature>
<accession>B3QZ35</accession>
<dbReference type="InterPro" id="IPR001845">
    <property type="entry name" value="HTH_ArsR_DNA-bd_dom"/>
</dbReference>
<dbReference type="GO" id="GO:0003677">
    <property type="term" value="F:DNA binding"/>
    <property type="evidence" value="ECO:0007669"/>
    <property type="project" value="UniProtKB-KW"/>
</dbReference>
<name>B3QZ35_CHLT3</name>
<dbReference type="InterPro" id="IPR011991">
    <property type="entry name" value="ArsR-like_HTH"/>
</dbReference>
<dbReference type="NCBIfam" id="NF033788">
    <property type="entry name" value="HTH_metalloreg"/>
    <property type="match status" value="1"/>
</dbReference>
<evidence type="ECO:0000313" key="5">
    <source>
        <dbReference type="EMBL" id="ACF13728.1"/>
    </source>
</evidence>
<dbReference type="PANTHER" id="PTHR33154:SF33">
    <property type="entry name" value="TRANSCRIPTIONAL REPRESSOR SDPR"/>
    <property type="match status" value="1"/>
</dbReference>
<sequence length="122" mass="14006">MAKTVKKTDYQSFGRQMPDEMLNSIANRFKVLSEPMRLKILRAICTGEKTVQEIVEEAEASQANVSKHLSLMYENGLVDRRKDGLKCYYRLADESVFQVCGLISKSIESNLQERLSWVTLKK</sequence>
<keyword evidence="6" id="KW-1185">Reference proteome</keyword>
<keyword evidence="1" id="KW-0805">Transcription regulation</keyword>
<dbReference type="KEGG" id="cts:Ctha_1265"/>
<evidence type="ECO:0000313" key="6">
    <source>
        <dbReference type="Proteomes" id="UP000001208"/>
    </source>
</evidence>
<dbReference type="AlphaFoldDB" id="B3QZ35"/>
<protein>
    <submittedName>
        <fullName evidence="5">Transcriptional regulator, ArsR family</fullName>
    </submittedName>
</protein>
<dbReference type="CDD" id="cd00090">
    <property type="entry name" value="HTH_ARSR"/>
    <property type="match status" value="1"/>
</dbReference>
<dbReference type="SMART" id="SM00418">
    <property type="entry name" value="HTH_ARSR"/>
    <property type="match status" value="1"/>
</dbReference>
<evidence type="ECO:0000256" key="2">
    <source>
        <dbReference type="ARBA" id="ARBA00023125"/>
    </source>
</evidence>
<dbReference type="PROSITE" id="PS50987">
    <property type="entry name" value="HTH_ARSR_2"/>
    <property type="match status" value="1"/>
</dbReference>
<dbReference type="Pfam" id="PF01022">
    <property type="entry name" value="HTH_5"/>
    <property type="match status" value="1"/>
</dbReference>
<dbReference type="OrthoDB" id="9799175at2"/>
<dbReference type="InterPro" id="IPR036390">
    <property type="entry name" value="WH_DNA-bd_sf"/>
</dbReference>
<dbReference type="PANTHER" id="PTHR33154">
    <property type="entry name" value="TRANSCRIPTIONAL REGULATOR, ARSR FAMILY"/>
    <property type="match status" value="1"/>
</dbReference>
<dbReference type="GO" id="GO:0003700">
    <property type="term" value="F:DNA-binding transcription factor activity"/>
    <property type="evidence" value="ECO:0007669"/>
    <property type="project" value="InterPro"/>
</dbReference>
<keyword evidence="3" id="KW-0804">Transcription</keyword>
<dbReference type="SUPFAM" id="SSF46785">
    <property type="entry name" value="Winged helix' DNA-binding domain"/>
    <property type="match status" value="1"/>
</dbReference>
<organism evidence="5 6">
    <name type="scientific">Chloroherpeton thalassium (strain ATCC 35110 / GB-78)</name>
    <dbReference type="NCBI Taxonomy" id="517418"/>
    <lineage>
        <taxon>Bacteria</taxon>
        <taxon>Pseudomonadati</taxon>
        <taxon>Chlorobiota</taxon>
        <taxon>Chlorobiia</taxon>
        <taxon>Chlorobiales</taxon>
        <taxon>Chloroherpetonaceae</taxon>
        <taxon>Chloroherpeton</taxon>
    </lineage>
</organism>
<gene>
    <name evidence="5" type="ordered locus">Ctha_1265</name>
</gene>
<dbReference type="Gene3D" id="1.10.10.10">
    <property type="entry name" value="Winged helix-like DNA-binding domain superfamily/Winged helix DNA-binding domain"/>
    <property type="match status" value="1"/>
</dbReference>
<evidence type="ECO:0000259" key="4">
    <source>
        <dbReference type="PROSITE" id="PS50987"/>
    </source>
</evidence>
<evidence type="ECO:0000256" key="3">
    <source>
        <dbReference type="ARBA" id="ARBA00023163"/>
    </source>
</evidence>
<dbReference type="STRING" id="517418.Ctha_1265"/>
<dbReference type="eggNOG" id="COG0640">
    <property type="taxonomic scope" value="Bacteria"/>
</dbReference>
<dbReference type="Proteomes" id="UP000001208">
    <property type="component" value="Chromosome"/>
</dbReference>
<dbReference type="HOGENOM" id="CLU_097806_6_1_10"/>
<dbReference type="EMBL" id="CP001100">
    <property type="protein sequence ID" value="ACF13728.1"/>
    <property type="molecule type" value="Genomic_DNA"/>
</dbReference>
<reference evidence="5 6" key="1">
    <citation type="submission" date="2008-06" db="EMBL/GenBank/DDBJ databases">
        <title>Complete sequence of Chloroherpeton thalassium ATCC 35110.</title>
        <authorList>
            <consortium name="US DOE Joint Genome Institute"/>
            <person name="Lucas S."/>
            <person name="Copeland A."/>
            <person name="Lapidus A."/>
            <person name="Glavina del Rio T."/>
            <person name="Dalin E."/>
            <person name="Tice H."/>
            <person name="Bruce D."/>
            <person name="Goodwin L."/>
            <person name="Pitluck S."/>
            <person name="Schmutz J."/>
            <person name="Larimer F."/>
            <person name="Land M."/>
            <person name="Hauser L."/>
            <person name="Kyrpides N."/>
            <person name="Mikhailova N."/>
            <person name="Liu Z."/>
            <person name="Li T."/>
            <person name="Zhao F."/>
            <person name="Overmann J."/>
            <person name="Bryant D.A."/>
            <person name="Richardson P."/>
        </authorList>
    </citation>
    <scope>NUCLEOTIDE SEQUENCE [LARGE SCALE GENOMIC DNA]</scope>
    <source>
        <strain evidence="6">ATCC 35110 / GB-78</strain>
    </source>
</reference>
<dbReference type="RefSeq" id="WP_012499812.1">
    <property type="nucleotide sequence ID" value="NC_011026.1"/>
</dbReference>
<evidence type="ECO:0000256" key="1">
    <source>
        <dbReference type="ARBA" id="ARBA00023015"/>
    </source>
</evidence>
<proteinExistence type="predicted"/>
<keyword evidence="2" id="KW-0238">DNA-binding</keyword>
<dbReference type="InterPro" id="IPR051081">
    <property type="entry name" value="HTH_MetalResp_TranReg"/>
</dbReference>
<dbReference type="PRINTS" id="PR00778">
    <property type="entry name" value="HTHARSR"/>
</dbReference>